<reference evidence="3 4" key="1">
    <citation type="submission" date="2024-02" db="EMBL/GenBank/DDBJ databases">
        <title>First draft genome assembly of two strains of Seiridium cardinale.</title>
        <authorList>
            <person name="Emiliani G."/>
            <person name="Scali E."/>
        </authorList>
    </citation>
    <scope>NUCLEOTIDE SEQUENCE [LARGE SCALE GENOMIC DNA]</scope>
    <source>
        <strain evidence="3 4">BM-138-000479</strain>
    </source>
</reference>
<sequence length="461" mass="52621">MDQQRQPPDLDPDAQGGNEEHDPGDEPDTIVVQAWTLDPKATPYLFNLSTTAVCAILQLLLILANLEAQHQILVQYQVWRYLFAVLPRVLLTTMLAFASTYFYEYTLAHHDGVFGLAWCAVILEPQKLFMKLVAGLWKIDITPARAENRGEELMRMRDILRNDEGWGTAAGLYDLLAGAWEMAADLSVVVGFDMVRRLVLDGCLWLLRWSKVWGWEKAINLIQGDEMWVDRSTNPGDLWSPLHRVMGQVVLQLVVAAVLLQIMFLYRFHFQAAKEIHGSFQMMEESRPKAIMLQETATHLVTLTAHQVVRFVIPTGVWAAVPGHLFKGELVRLLRTRQSRNFCSAPGVSQQFKRRGGACAEDRMWLVSVTIWTLAVNLTLRYTVRLLTRLGWRLCEPIFVWRTIWIREVIARTKPVFFEQVDTDLGLGRQVKSWAMLTFLFPSSGPLLMMIRGGFNAGNPW</sequence>
<accession>A0ABR2Y670</accession>
<feature type="transmembrane region" description="Helical" evidence="2">
    <location>
        <begin position="364"/>
        <end position="384"/>
    </location>
</feature>
<evidence type="ECO:0000256" key="1">
    <source>
        <dbReference type="SAM" id="MobiDB-lite"/>
    </source>
</evidence>
<keyword evidence="2" id="KW-0812">Transmembrane</keyword>
<comment type="caution">
    <text evidence="3">The sequence shown here is derived from an EMBL/GenBank/DDBJ whole genome shotgun (WGS) entry which is preliminary data.</text>
</comment>
<keyword evidence="2" id="KW-0472">Membrane</keyword>
<dbReference type="EMBL" id="JARVKM010000003">
    <property type="protein sequence ID" value="KAK9781824.1"/>
    <property type="molecule type" value="Genomic_DNA"/>
</dbReference>
<protein>
    <submittedName>
        <fullName evidence="3">Uncharacterized protein</fullName>
    </submittedName>
</protein>
<feature type="transmembrane region" description="Helical" evidence="2">
    <location>
        <begin position="78"/>
        <end position="103"/>
    </location>
</feature>
<dbReference type="Proteomes" id="UP001465668">
    <property type="component" value="Unassembled WGS sequence"/>
</dbReference>
<evidence type="ECO:0000256" key="2">
    <source>
        <dbReference type="SAM" id="Phobius"/>
    </source>
</evidence>
<gene>
    <name evidence="3" type="ORF">SCAR479_01695</name>
</gene>
<keyword evidence="4" id="KW-1185">Reference proteome</keyword>
<evidence type="ECO:0000313" key="4">
    <source>
        <dbReference type="Proteomes" id="UP001465668"/>
    </source>
</evidence>
<feature type="transmembrane region" description="Helical" evidence="2">
    <location>
        <begin position="434"/>
        <end position="455"/>
    </location>
</feature>
<feature type="transmembrane region" description="Helical" evidence="2">
    <location>
        <begin position="245"/>
        <end position="266"/>
    </location>
</feature>
<feature type="region of interest" description="Disordered" evidence="1">
    <location>
        <begin position="1"/>
        <end position="27"/>
    </location>
</feature>
<organism evidence="3 4">
    <name type="scientific">Seiridium cardinale</name>
    <dbReference type="NCBI Taxonomy" id="138064"/>
    <lineage>
        <taxon>Eukaryota</taxon>
        <taxon>Fungi</taxon>
        <taxon>Dikarya</taxon>
        <taxon>Ascomycota</taxon>
        <taxon>Pezizomycotina</taxon>
        <taxon>Sordariomycetes</taxon>
        <taxon>Xylariomycetidae</taxon>
        <taxon>Amphisphaeriales</taxon>
        <taxon>Sporocadaceae</taxon>
        <taxon>Seiridium</taxon>
    </lineage>
</organism>
<name>A0ABR2Y670_9PEZI</name>
<feature type="transmembrane region" description="Helical" evidence="2">
    <location>
        <begin position="44"/>
        <end position="66"/>
    </location>
</feature>
<keyword evidence="2" id="KW-1133">Transmembrane helix</keyword>
<evidence type="ECO:0000313" key="3">
    <source>
        <dbReference type="EMBL" id="KAK9781824.1"/>
    </source>
</evidence>
<proteinExistence type="predicted"/>